<reference evidence="1" key="1">
    <citation type="submission" date="2023-04" db="EMBL/GenBank/DDBJ databases">
        <title>A chromosome-level genome assembly of the parasitoid wasp Eretmocerus hayati.</title>
        <authorList>
            <person name="Zhong Y."/>
            <person name="Liu S."/>
            <person name="Liu Y."/>
        </authorList>
    </citation>
    <scope>NUCLEOTIDE SEQUENCE</scope>
    <source>
        <strain evidence="1">ZJU_SS_LIU_2023</strain>
    </source>
</reference>
<comment type="caution">
    <text evidence="1">The sequence shown here is derived from an EMBL/GenBank/DDBJ whole genome shotgun (WGS) entry which is preliminary data.</text>
</comment>
<evidence type="ECO:0000313" key="1">
    <source>
        <dbReference type="EMBL" id="KAJ8671079.1"/>
    </source>
</evidence>
<dbReference type="EMBL" id="CM056743">
    <property type="protein sequence ID" value="KAJ8671079.1"/>
    <property type="molecule type" value="Genomic_DNA"/>
</dbReference>
<proteinExistence type="predicted"/>
<name>A0ACC2NIL1_9HYME</name>
<organism evidence="1 2">
    <name type="scientific">Eretmocerus hayati</name>
    <dbReference type="NCBI Taxonomy" id="131215"/>
    <lineage>
        <taxon>Eukaryota</taxon>
        <taxon>Metazoa</taxon>
        <taxon>Ecdysozoa</taxon>
        <taxon>Arthropoda</taxon>
        <taxon>Hexapoda</taxon>
        <taxon>Insecta</taxon>
        <taxon>Pterygota</taxon>
        <taxon>Neoptera</taxon>
        <taxon>Endopterygota</taxon>
        <taxon>Hymenoptera</taxon>
        <taxon>Apocrita</taxon>
        <taxon>Proctotrupomorpha</taxon>
        <taxon>Chalcidoidea</taxon>
        <taxon>Aphelinidae</taxon>
        <taxon>Aphelininae</taxon>
        <taxon>Eretmocerus</taxon>
    </lineage>
</organism>
<dbReference type="Proteomes" id="UP001239111">
    <property type="component" value="Chromosome 3"/>
</dbReference>
<keyword evidence="2" id="KW-1185">Reference proteome</keyword>
<evidence type="ECO:0000313" key="2">
    <source>
        <dbReference type="Proteomes" id="UP001239111"/>
    </source>
</evidence>
<sequence length="387" mass="43648">MEMCITNHCSYPPPTMALPEIVEEERAKELRLEALEKQQILQYESYSAAASTRVQISEQNSLLLSQLITMGPAGIARRPPQLVLDQIQSLNYTTHKLGHLLCRSRRPDFLLDLIQRQQSSSSQNMPWLAGLVQNSEGSLSQLSVQCLCEFLLSSNVGVADRQSRQQQLLAHLQTLLTDPLHDSQHAYEVLEYFLRRLSSQTTSGRLQALRNACLVENNPSLIQAYISYLAVQTADDELSELTNLVNELSQLIVERNTIVAAILPQPDSDSLQCKQTLYAFLSIFCNYLNKARAPRQDGARVTWSENQDLILVEWSTSEECLMNIPVVNAMIILLTYDQIEDDELFRQLLETCFPTDHNPPTAFLVDTGEEALQIGFNCVLSEATCRD</sequence>
<accession>A0ACC2NIL1</accession>
<gene>
    <name evidence="1" type="ORF">QAD02_002338</name>
</gene>
<protein>
    <submittedName>
        <fullName evidence="1">Uncharacterized protein</fullName>
    </submittedName>
</protein>